<evidence type="ECO:0000256" key="3">
    <source>
        <dbReference type="ARBA" id="ARBA00023128"/>
    </source>
</evidence>
<evidence type="ECO:0000256" key="1">
    <source>
        <dbReference type="ARBA" id="ARBA00004173"/>
    </source>
</evidence>
<organism evidence="7">
    <name type="scientific">Nothobranchius furzeri</name>
    <name type="common">Turquoise killifish</name>
    <dbReference type="NCBI Taxonomy" id="105023"/>
    <lineage>
        <taxon>Eukaryota</taxon>
        <taxon>Metazoa</taxon>
        <taxon>Chordata</taxon>
        <taxon>Craniata</taxon>
        <taxon>Vertebrata</taxon>
        <taxon>Euteleostomi</taxon>
        <taxon>Actinopterygii</taxon>
        <taxon>Neopterygii</taxon>
        <taxon>Teleostei</taxon>
        <taxon>Neoteleostei</taxon>
        <taxon>Acanthomorphata</taxon>
        <taxon>Ovalentaria</taxon>
        <taxon>Atherinomorphae</taxon>
        <taxon>Cyprinodontiformes</taxon>
        <taxon>Nothobranchiidae</taxon>
        <taxon>Nothobranchius</taxon>
    </lineage>
</organism>
<reference evidence="7" key="2">
    <citation type="submission" date="2016-06" db="EMBL/GenBank/DDBJ databases">
        <title>The genome of a short-lived fish provides insights into sex chromosome evolution and the genetic control of aging.</title>
        <authorList>
            <person name="Reichwald K."/>
            <person name="Felder M."/>
            <person name="Petzold A."/>
            <person name="Koch P."/>
            <person name="Groth M."/>
            <person name="Platzer M."/>
        </authorList>
    </citation>
    <scope>NUCLEOTIDE SEQUENCE</scope>
    <source>
        <tissue evidence="7">Brain</tissue>
    </source>
</reference>
<evidence type="ECO:0000256" key="4">
    <source>
        <dbReference type="ARBA" id="ARBA00053669"/>
    </source>
</evidence>
<dbReference type="GeneID" id="107396921"/>
<dbReference type="InterPro" id="IPR004394">
    <property type="entry name" value="Iojap/RsfS/C7orf30"/>
</dbReference>
<dbReference type="RefSeq" id="XP_015832252.1">
    <property type="nucleotide sequence ID" value="XM_015976766.3"/>
</dbReference>
<reference evidence="7" key="1">
    <citation type="submission" date="2016-05" db="EMBL/GenBank/DDBJ databases">
        <authorList>
            <person name="Lavstsen T."/>
            <person name="Jespersen J.S."/>
        </authorList>
    </citation>
    <scope>NUCLEOTIDE SEQUENCE</scope>
    <source>
        <tissue evidence="7">Brain</tissue>
    </source>
</reference>
<dbReference type="AlphaFoldDB" id="A0A1A7ZID5"/>
<dbReference type="Proteomes" id="UP000822369">
    <property type="component" value="Chromosome 3"/>
</dbReference>
<keyword evidence="3" id="KW-0496">Mitochondrion</keyword>
<dbReference type="EMBL" id="HAEJ01006661">
    <property type="protein sequence ID" value="SBS47118.1"/>
    <property type="molecule type" value="Transcribed_RNA"/>
</dbReference>
<proteinExistence type="inferred from homology"/>
<dbReference type="EMBL" id="HADY01003954">
    <property type="protein sequence ID" value="SBP42439.1"/>
    <property type="molecule type" value="Transcribed_RNA"/>
</dbReference>
<reference evidence="6" key="3">
    <citation type="submission" date="2020-03" db="EMBL/GenBank/DDBJ databases">
        <title>Intra-Species Differences in Population Size shape Life History and Genome Evolution.</title>
        <authorList>
            <person name="Willemsen D."/>
            <person name="Cui R."/>
            <person name="Valenzano D.R."/>
        </authorList>
    </citation>
    <scope>NUCLEOTIDE SEQUENCE</scope>
    <source>
        <strain evidence="6">GRZ</strain>
        <tissue evidence="6">Whole</tissue>
    </source>
</reference>
<gene>
    <name evidence="7" type="primary">MALSU1</name>
    <name evidence="6" type="synonym">malsu1</name>
    <name evidence="6" type="ORF">G4P62_018839</name>
</gene>
<dbReference type="InterPro" id="IPR043519">
    <property type="entry name" value="NT_sf"/>
</dbReference>
<name>A0A1A7ZID5_NOTFU</name>
<dbReference type="KEGG" id="nfu:107396921"/>
<dbReference type="GO" id="GO:0005739">
    <property type="term" value="C:mitochondrion"/>
    <property type="evidence" value="ECO:0007669"/>
    <property type="project" value="UniProtKB-SubCell"/>
</dbReference>
<evidence type="ECO:0000313" key="7">
    <source>
        <dbReference type="EMBL" id="SBP42439.1"/>
    </source>
</evidence>
<dbReference type="NCBIfam" id="TIGR00090">
    <property type="entry name" value="rsfS_iojap_ybeB"/>
    <property type="match status" value="1"/>
</dbReference>
<dbReference type="OrthoDB" id="21330at2759"/>
<dbReference type="CTD" id="115416"/>
<dbReference type="Gene3D" id="3.30.460.10">
    <property type="entry name" value="Beta Polymerase, domain 2"/>
    <property type="match status" value="1"/>
</dbReference>
<dbReference type="FunFam" id="3.30.460.10:FF:000018">
    <property type="entry name" value="Mitochondrial assembly of ribosomal large subunit 1"/>
    <property type="match status" value="1"/>
</dbReference>
<evidence type="ECO:0000256" key="2">
    <source>
        <dbReference type="ARBA" id="ARBA00010574"/>
    </source>
</evidence>
<comment type="similarity">
    <text evidence="2">Belongs to the Iojap/RsfS family.</text>
</comment>
<dbReference type="PANTHER" id="PTHR21043:SF0">
    <property type="entry name" value="MITOCHONDRIAL ASSEMBLY OF RIBOSOMAL LARGE SUBUNIT PROTEIN 1"/>
    <property type="match status" value="1"/>
</dbReference>
<dbReference type="EMBL" id="JAAVVJ010000003">
    <property type="protein sequence ID" value="KAF7227602.1"/>
    <property type="molecule type" value="Genomic_DNA"/>
</dbReference>
<dbReference type="SUPFAM" id="SSF81301">
    <property type="entry name" value="Nucleotidyltransferase"/>
    <property type="match status" value="1"/>
</dbReference>
<protein>
    <recommendedName>
        <fullName evidence="5">Mitochondrial assembly of ribosomal large subunit protein 1</fullName>
    </recommendedName>
</protein>
<dbReference type="OMA" id="KMVVHFM"/>
<dbReference type="GO" id="GO:0090071">
    <property type="term" value="P:negative regulation of ribosome biogenesis"/>
    <property type="evidence" value="ECO:0007669"/>
    <property type="project" value="TreeGrafter"/>
</dbReference>
<dbReference type="GO" id="GO:0017148">
    <property type="term" value="P:negative regulation of translation"/>
    <property type="evidence" value="ECO:0007669"/>
    <property type="project" value="TreeGrafter"/>
</dbReference>
<evidence type="ECO:0000256" key="5">
    <source>
        <dbReference type="ARBA" id="ARBA00073331"/>
    </source>
</evidence>
<evidence type="ECO:0000313" key="6">
    <source>
        <dbReference type="EMBL" id="KAF7227602.1"/>
    </source>
</evidence>
<dbReference type="HAMAP" id="MF_01477">
    <property type="entry name" value="Iojap_RsfS"/>
    <property type="match status" value="1"/>
</dbReference>
<sequence>MNILDRSRVLLSSVCRRGLLEQTGAFRRVGVLSAARGFSRAVRLASCQQHSSSLSYQVSPERCFCDGNRHSDNQGMFKEEAAGISDNSNRPAEAFTLDLLVSLLRQENAIDLCVIQVPNHVSYTEYFLVVSGLSPRHIRAMAFYAVRVYKFLKKDKDPNAKIEGKDTDDWICIDFGNMVVHLMLPGTRQRYELEKLWTLRAFDEQLRKIPAETLPEDFILDVELTK</sequence>
<dbReference type="Pfam" id="PF02410">
    <property type="entry name" value="RsfS"/>
    <property type="match status" value="1"/>
</dbReference>
<comment type="subcellular location">
    <subcellularLocation>
        <location evidence="1">Mitochondrion</location>
    </subcellularLocation>
</comment>
<comment type="function">
    <text evidence="4">Required for normal mitochondrial ribosome function and mitochondrial translation. May play a role in ribosome biogenesis by preventing premature association of the 28S and 39S ribosomal subunits. Interacts with mitochondrial ribosomal protein uL14m (MRPL14), probably blocking formation of intersubunit bridge B8, preventing association of the 28S and 39S ribosomal subunits. Addition to isolated mitochondrial ribosomal subunits partially inhibits translation, probably by interfering with the association of the 28S and 39S ribosomal subunits and the formation of functional ribosomes. May also participate in the assembly and/or regulation of the stability of the large subunit of the mitochondrial ribosome. May function as a ribosomal silencing factor.</text>
</comment>
<accession>A0A1A7ZID5</accession>
<dbReference type="GO" id="GO:0043023">
    <property type="term" value="F:ribosomal large subunit binding"/>
    <property type="evidence" value="ECO:0007669"/>
    <property type="project" value="TreeGrafter"/>
</dbReference>
<dbReference type="PANTHER" id="PTHR21043">
    <property type="entry name" value="IOJAP SUPERFAMILY ORTHOLOG"/>
    <property type="match status" value="1"/>
</dbReference>